<dbReference type="EC" id="3.2.1.55" evidence="3"/>
<dbReference type="InterPro" id="IPR055235">
    <property type="entry name" value="ASD1_cat"/>
</dbReference>
<geneLocation type="plasmid" evidence="8 9">
    <name>pHALXA01</name>
</geneLocation>
<dbReference type="Pfam" id="PF06964">
    <property type="entry name" value="Alpha-L-AF_C"/>
    <property type="match status" value="1"/>
</dbReference>
<dbReference type="EMBL" id="CP002840">
    <property type="protein sequence ID" value="AEH39106.1"/>
    <property type="molecule type" value="Genomic_DNA"/>
</dbReference>
<dbReference type="PANTHER" id="PTHR43576:SF2">
    <property type="entry name" value="INTRACELLULAR EXO-ALPHA-L-ARABINOFURANOSIDASE 2"/>
    <property type="match status" value="1"/>
</dbReference>
<evidence type="ECO:0000313" key="8">
    <source>
        <dbReference type="EMBL" id="AEH39106.1"/>
    </source>
</evidence>
<dbReference type="SMART" id="SM00813">
    <property type="entry name" value="Alpha-L-AF_C"/>
    <property type="match status" value="1"/>
</dbReference>
<evidence type="ECO:0000256" key="1">
    <source>
        <dbReference type="ARBA" id="ARBA00001462"/>
    </source>
</evidence>
<accession>F8DDK7</accession>
<dbReference type="Gene3D" id="2.60.40.1180">
    <property type="entry name" value="Golgi alpha-mannosidase II"/>
    <property type="match status" value="1"/>
</dbReference>
<sequence length="506" mass="56256">MNVQMADAEITVHTAASIDRIAPEIHGHFAEHLGRCIYGGIWHADSADGDGFREDTVSLLEDLELPVLRWPGGCFADDYHWEDGVGPQDERPRRRNLFWAQGPEELPEESNSFGSDEFLELCERIGTEPYLAANVGSGSPQEAANWVEYCNYDGDTELADRRRENGREDPYGVKYWGLGNENWGCGGQMSPEQYAREYRRYATYVGTQANLMFDHDLELIACGFEGHEWNRRFLEEINEAPWGAEFPLDHLTLHHYYGRGTNVAEADEDKYDRMLAEALEMERHIERMAGAINAVATTRDIGVIIDEWGTWHPEATADNGLEQEGTVFDALSAAAVLNIFNDNSDVVTMTNIAQTVNVLQCLVETDEDDAWARPTYRVFDLYAPHKGNEAVRTSVDTPTRDVVDGDSNDELPLVNASASVGDDGTYVTVTNLDCRSAQTVDVSLEGTDLNEDDIRGEILFAEQEPDYAVTKHNADEFTADDLAVPADGSSIEVELPPSTVAAISVE</sequence>
<comment type="similarity">
    <text evidence="2">Belongs to the glycosyl hydrolase 51 family.</text>
</comment>
<dbReference type="SUPFAM" id="SSF51445">
    <property type="entry name" value="(Trans)glycosidases"/>
    <property type="match status" value="1"/>
</dbReference>
<dbReference type="InterPro" id="IPR010720">
    <property type="entry name" value="Alpha-L-AF_C"/>
</dbReference>
<evidence type="ECO:0000256" key="5">
    <source>
        <dbReference type="ARBA" id="ARBA00023277"/>
    </source>
</evidence>
<dbReference type="KEGG" id="hxa:Halxa_0507"/>
<keyword evidence="9" id="KW-1185">Reference proteome</keyword>
<evidence type="ECO:0000256" key="6">
    <source>
        <dbReference type="ARBA" id="ARBA00023295"/>
    </source>
</evidence>
<dbReference type="Pfam" id="PF22848">
    <property type="entry name" value="ASD1_dom"/>
    <property type="match status" value="1"/>
</dbReference>
<keyword evidence="5" id="KW-0119">Carbohydrate metabolism</keyword>
<dbReference type="Proteomes" id="UP000006794">
    <property type="component" value="Plasmid pHALXA01"/>
</dbReference>
<dbReference type="AlphaFoldDB" id="F8DDK7"/>
<evidence type="ECO:0000256" key="2">
    <source>
        <dbReference type="ARBA" id="ARBA00007186"/>
    </source>
</evidence>
<comment type="catalytic activity">
    <reaction evidence="1">
        <text>Hydrolysis of terminal non-reducing alpha-L-arabinofuranoside residues in alpha-L-arabinosides.</text>
        <dbReference type="EC" id="3.2.1.55"/>
    </reaction>
</comment>
<protein>
    <recommendedName>
        <fullName evidence="3">non-reducing end alpha-L-arabinofuranosidase</fullName>
        <ecNumber evidence="3">3.2.1.55</ecNumber>
    </recommendedName>
</protein>
<gene>
    <name evidence="8" type="ordered locus">Halxa_0507</name>
</gene>
<dbReference type="InterPro" id="IPR017853">
    <property type="entry name" value="GH"/>
</dbReference>
<evidence type="ECO:0000256" key="3">
    <source>
        <dbReference type="ARBA" id="ARBA00012670"/>
    </source>
</evidence>
<evidence type="ECO:0000259" key="7">
    <source>
        <dbReference type="SMART" id="SM00813"/>
    </source>
</evidence>
<dbReference type="GO" id="GO:0046373">
    <property type="term" value="P:L-arabinose metabolic process"/>
    <property type="evidence" value="ECO:0007669"/>
    <property type="project" value="InterPro"/>
</dbReference>
<proteinExistence type="inferred from homology"/>
<organism evidence="8 9">
    <name type="scientific">Halopiger xanaduensis (strain DSM 18323 / JCM 14033 / SH-6)</name>
    <dbReference type="NCBI Taxonomy" id="797210"/>
    <lineage>
        <taxon>Archaea</taxon>
        <taxon>Methanobacteriati</taxon>
        <taxon>Methanobacteriota</taxon>
        <taxon>Stenosarchaea group</taxon>
        <taxon>Halobacteria</taxon>
        <taxon>Halobacteriales</taxon>
        <taxon>Natrialbaceae</taxon>
        <taxon>Halopiger</taxon>
    </lineage>
</organism>
<keyword evidence="8" id="KW-0614">Plasmid</keyword>
<reference evidence="9" key="1">
    <citation type="journal article" date="2012" name="Stand. Genomic Sci.">
        <title>Complete genome sequence of Halopiger xanaduensis type strain (SH-6(T)).</title>
        <authorList>
            <person name="Anderson I."/>
            <person name="Tindall B.J."/>
            <person name="Rohde M."/>
            <person name="Lucas S."/>
            <person name="Han J."/>
            <person name="Lapidus A."/>
            <person name="Cheng J.F."/>
            <person name="Goodwin L."/>
            <person name="Pitluck S."/>
            <person name="Peters L."/>
            <person name="Pati A."/>
            <person name="Mikhailova N."/>
            <person name="Pagani I."/>
            <person name="Teshima H."/>
            <person name="Han C."/>
            <person name="Tapia R."/>
            <person name="Land M."/>
            <person name="Woyke T."/>
            <person name="Klenk H.P."/>
            <person name="Kyrpides N."/>
            <person name="Ivanova N."/>
        </authorList>
    </citation>
    <scope>NUCLEOTIDE SEQUENCE [LARGE SCALE GENOMIC DNA]</scope>
    <source>
        <strain evidence="9">DSM 18323 / JCM 14033 / SH-6</strain>
        <plasmid evidence="9">Plasmid pHALXA01</plasmid>
    </source>
</reference>
<dbReference type="InterPro" id="IPR013780">
    <property type="entry name" value="Glyco_hydro_b"/>
</dbReference>
<dbReference type="HOGENOM" id="CLU_017810_2_0_2"/>
<feature type="domain" description="Alpha-L-arabinofuranosidase C-terminal" evidence="7">
    <location>
        <begin position="306"/>
        <end position="499"/>
    </location>
</feature>
<dbReference type="GO" id="GO:0046556">
    <property type="term" value="F:alpha-L-arabinofuranosidase activity"/>
    <property type="evidence" value="ECO:0007669"/>
    <property type="project" value="UniProtKB-EC"/>
</dbReference>
<name>F8DDK7_HALXS</name>
<keyword evidence="6 8" id="KW-0326">Glycosidase</keyword>
<dbReference type="GO" id="GO:0000272">
    <property type="term" value="P:polysaccharide catabolic process"/>
    <property type="evidence" value="ECO:0007669"/>
    <property type="project" value="TreeGrafter"/>
</dbReference>
<keyword evidence="4 8" id="KW-0378">Hydrolase</keyword>
<dbReference type="PANTHER" id="PTHR43576">
    <property type="entry name" value="ALPHA-L-ARABINOFURANOSIDASE C-RELATED"/>
    <property type="match status" value="1"/>
</dbReference>
<evidence type="ECO:0000256" key="4">
    <source>
        <dbReference type="ARBA" id="ARBA00022801"/>
    </source>
</evidence>
<dbReference type="SUPFAM" id="SSF51011">
    <property type="entry name" value="Glycosyl hydrolase domain"/>
    <property type="match status" value="1"/>
</dbReference>
<dbReference type="Gene3D" id="3.20.20.80">
    <property type="entry name" value="Glycosidases"/>
    <property type="match status" value="1"/>
</dbReference>
<evidence type="ECO:0000313" key="9">
    <source>
        <dbReference type="Proteomes" id="UP000006794"/>
    </source>
</evidence>